<sequence>MLDQKLKSQLAQYLDLLKTEVVIGLSVNEDENSKKVKEFVDDVASLSSKIKVEEKKLQYIPSFELKGEFDHGKIVFAGLPLGHEFASFALALLQVGGIEPKVDPSIKKRIKALDGCDFETIVSLSCHNCPDVVQALNIMAILNPSVNHTMIEGSMFQDLAEERDVLAVPAIFKDGDFFEGGKQSIETILDKLGSKIDANHFADKGLFDVLIIGGGPAAATAAIYAARKGIKTGIIASEFGGQVNETLGIENIPGFKYTEGPDFMNQMKEQALALDVDIMTGALADNIEKKDALVEISLDNGAKLETKTAIIATGARWRLIGIPGETEFRNKGVAYCTHCDGPLFKGKNVAVIGGGNSGIEAAIDLAGMVKHVTVLEFLPELKADEVLQKKVKSLDNVDIITNAQTTGLYGSNRLENLEYTDRISGKENKIDIAGCFIQVGLVPNTEWLEKTEVKLSQRGEIITGPDGATNVEGIFAAGDVTEELFKQIVIAAGSGATAALGAFNFLMRK</sequence>
<dbReference type="PRINTS" id="PR00368">
    <property type="entry name" value="FADPNR"/>
</dbReference>
<evidence type="ECO:0000256" key="7">
    <source>
        <dbReference type="ARBA" id="ARBA00023157"/>
    </source>
</evidence>
<protein>
    <submittedName>
        <fullName evidence="14">Alkyl hydroperoxide reductase, F subunit</fullName>
    </submittedName>
</protein>
<dbReference type="SUPFAM" id="SSF52833">
    <property type="entry name" value="Thioredoxin-like"/>
    <property type="match status" value="2"/>
</dbReference>
<dbReference type="InterPro" id="IPR008255">
    <property type="entry name" value="Pyr_nucl-diS_OxRdtase_2_AS"/>
</dbReference>
<feature type="disulfide bond" description="Redox-active" evidence="10">
    <location>
        <begin position="336"/>
        <end position="339"/>
    </location>
</feature>
<name>A0A133KI79_9FIRM</name>
<evidence type="ECO:0000256" key="11">
    <source>
        <dbReference type="SAM" id="Phobius"/>
    </source>
</evidence>
<dbReference type="PATRIC" id="fig|33036.3.peg.297"/>
<evidence type="ECO:0000256" key="2">
    <source>
        <dbReference type="ARBA" id="ARBA00011738"/>
    </source>
</evidence>
<dbReference type="InterPro" id="IPR023753">
    <property type="entry name" value="FAD/NAD-binding_dom"/>
</dbReference>
<comment type="subunit">
    <text evidence="2">Homodimer.</text>
</comment>
<comment type="similarity">
    <text evidence="1">Belongs to the class-II pyridine nucleotide-disulfide oxidoreductase family.</text>
</comment>
<evidence type="ECO:0000256" key="4">
    <source>
        <dbReference type="ARBA" id="ARBA00022827"/>
    </source>
</evidence>
<evidence type="ECO:0000256" key="5">
    <source>
        <dbReference type="ARBA" id="ARBA00023002"/>
    </source>
</evidence>
<dbReference type="GO" id="GO:0102039">
    <property type="term" value="F:NADH-dependent peroxiredoxin activity"/>
    <property type="evidence" value="ECO:0007669"/>
    <property type="project" value="InterPro"/>
</dbReference>
<evidence type="ECO:0000256" key="10">
    <source>
        <dbReference type="PIRSR" id="PIRSR000238-2"/>
    </source>
</evidence>
<dbReference type="GO" id="GO:0050660">
    <property type="term" value="F:flavin adenine dinucleotide binding"/>
    <property type="evidence" value="ECO:0007669"/>
    <property type="project" value="InterPro"/>
</dbReference>
<dbReference type="Pfam" id="PF13192">
    <property type="entry name" value="Thioredoxin_3"/>
    <property type="match status" value="1"/>
</dbReference>
<dbReference type="PRINTS" id="PR00469">
    <property type="entry name" value="PNDRDTASEII"/>
</dbReference>
<feature type="binding site" evidence="9">
    <location>
        <begin position="208"/>
        <end position="223"/>
    </location>
    <ligand>
        <name>FAD</name>
        <dbReference type="ChEBI" id="CHEBI:57692"/>
    </ligand>
</feature>
<dbReference type="SUPFAM" id="SSF51905">
    <property type="entry name" value="FAD/NAD(P)-binding domain"/>
    <property type="match status" value="1"/>
</dbReference>
<dbReference type="PROSITE" id="PS00573">
    <property type="entry name" value="PYRIDINE_REDOX_2"/>
    <property type="match status" value="1"/>
</dbReference>
<dbReference type="InterPro" id="IPR044141">
    <property type="entry name" value="AhpF_NTD_C"/>
</dbReference>
<dbReference type="CDD" id="cd03026">
    <property type="entry name" value="AhpF_NTD_C"/>
    <property type="match status" value="1"/>
</dbReference>
<accession>A0A133KI79</accession>
<keyword evidence="7 10" id="KW-1015">Disulfide bond</keyword>
<keyword evidence="11" id="KW-1133">Transmembrane helix</keyword>
<keyword evidence="5" id="KW-0560">Oxidoreductase</keyword>
<feature type="domain" description="Thioredoxin-like fold" evidence="13">
    <location>
        <begin position="121"/>
        <end position="189"/>
    </location>
</feature>
<dbReference type="CDD" id="cd02974">
    <property type="entry name" value="AhpF_NTD_N"/>
    <property type="match status" value="1"/>
</dbReference>
<dbReference type="Gene3D" id="3.40.30.80">
    <property type="match status" value="1"/>
</dbReference>
<dbReference type="EMBL" id="LRPM01000005">
    <property type="protein sequence ID" value="KWZ79236.1"/>
    <property type="molecule type" value="Genomic_DNA"/>
</dbReference>
<feature type="domain" description="FAD/NAD(P)-binding" evidence="12">
    <location>
        <begin position="207"/>
        <end position="495"/>
    </location>
</feature>
<dbReference type="InterPro" id="IPR012081">
    <property type="entry name" value="Alkyl_hydroperoxide_Rdtase_suF"/>
</dbReference>
<dbReference type="PIRSF" id="PIRSF000238">
    <property type="entry name" value="AhpF"/>
    <property type="match status" value="1"/>
</dbReference>
<keyword evidence="3" id="KW-0285">Flavoprotein</keyword>
<dbReference type="Proteomes" id="UP000070383">
    <property type="component" value="Unassembled WGS sequence"/>
</dbReference>
<dbReference type="GO" id="GO:0016668">
    <property type="term" value="F:oxidoreductase activity, acting on a sulfur group of donors, NAD(P) as acceptor"/>
    <property type="evidence" value="ECO:0007669"/>
    <property type="project" value="UniProtKB-ARBA"/>
</dbReference>
<evidence type="ECO:0000256" key="8">
    <source>
        <dbReference type="ARBA" id="ARBA00023284"/>
    </source>
</evidence>
<keyword evidence="11" id="KW-0812">Transmembrane</keyword>
<proteinExistence type="inferred from homology"/>
<keyword evidence="8 10" id="KW-0676">Redox-active center</keyword>
<dbReference type="GO" id="GO:0000302">
    <property type="term" value="P:response to reactive oxygen species"/>
    <property type="evidence" value="ECO:0007669"/>
    <property type="project" value="InterPro"/>
</dbReference>
<dbReference type="Pfam" id="PF07992">
    <property type="entry name" value="Pyr_redox_2"/>
    <property type="match status" value="1"/>
</dbReference>
<dbReference type="AlphaFoldDB" id="A0A133KI79"/>
<comment type="cofactor">
    <cofactor evidence="9">
        <name>FAD</name>
        <dbReference type="ChEBI" id="CHEBI:57692"/>
    </cofactor>
    <text evidence="9">Binds 1 FAD per subunit.</text>
</comment>
<dbReference type="Gene3D" id="3.50.50.60">
    <property type="entry name" value="FAD/NAD(P)-binding domain"/>
    <property type="match status" value="2"/>
</dbReference>
<keyword evidence="11" id="KW-0472">Membrane</keyword>
<evidence type="ECO:0000256" key="3">
    <source>
        <dbReference type="ARBA" id="ARBA00022630"/>
    </source>
</evidence>
<dbReference type="STRING" id="33036.HMPREF3200_00294"/>
<dbReference type="InterPro" id="IPR050097">
    <property type="entry name" value="Ferredoxin-NADP_redctase_2"/>
</dbReference>
<comment type="caution">
    <text evidence="14">The sequence shown here is derived from an EMBL/GenBank/DDBJ whole genome shotgun (WGS) entry which is preliminary data.</text>
</comment>
<keyword evidence="6" id="KW-0520">NAD</keyword>
<organism evidence="14 15">
    <name type="scientific">Anaerococcus tetradius</name>
    <dbReference type="NCBI Taxonomy" id="33036"/>
    <lineage>
        <taxon>Bacteria</taxon>
        <taxon>Bacillati</taxon>
        <taxon>Bacillota</taxon>
        <taxon>Tissierellia</taxon>
        <taxon>Tissierellales</taxon>
        <taxon>Peptoniphilaceae</taxon>
        <taxon>Anaerococcus</taxon>
    </lineage>
</organism>
<dbReference type="InterPro" id="IPR012336">
    <property type="entry name" value="Thioredoxin-like_fold"/>
</dbReference>
<evidence type="ECO:0000313" key="15">
    <source>
        <dbReference type="Proteomes" id="UP000070383"/>
    </source>
</evidence>
<evidence type="ECO:0000256" key="6">
    <source>
        <dbReference type="ARBA" id="ARBA00023027"/>
    </source>
</evidence>
<feature type="binding site" evidence="9">
    <location>
        <begin position="469"/>
        <end position="479"/>
    </location>
    <ligand>
        <name>FAD</name>
        <dbReference type="ChEBI" id="CHEBI:57692"/>
    </ligand>
</feature>
<evidence type="ECO:0000259" key="13">
    <source>
        <dbReference type="Pfam" id="PF13192"/>
    </source>
</evidence>
<keyword evidence="15" id="KW-1185">Reference proteome</keyword>
<gene>
    <name evidence="14" type="ORF">HMPREF3200_00294</name>
</gene>
<evidence type="ECO:0000259" key="12">
    <source>
        <dbReference type="Pfam" id="PF07992"/>
    </source>
</evidence>
<dbReference type="GO" id="GO:0051287">
    <property type="term" value="F:NAD binding"/>
    <property type="evidence" value="ECO:0007669"/>
    <property type="project" value="InterPro"/>
</dbReference>
<dbReference type="NCBIfam" id="TIGR03140">
    <property type="entry name" value="AhpF"/>
    <property type="match status" value="1"/>
</dbReference>
<evidence type="ECO:0000256" key="1">
    <source>
        <dbReference type="ARBA" id="ARBA00009333"/>
    </source>
</evidence>
<reference evidence="15" key="1">
    <citation type="submission" date="2016-01" db="EMBL/GenBank/DDBJ databases">
        <authorList>
            <person name="Mitreva M."/>
            <person name="Pepin K.H."/>
            <person name="Mihindukulasuriya K.A."/>
            <person name="Fulton R."/>
            <person name="Fronick C."/>
            <person name="O'Laughlin M."/>
            <person name="Miner T."/>
            <person name="Herter B."/>
            <person name="Rosa B.A."/>
            <person name="Cordes M."/>
            <person name="Tomlinson C."/>
            <person name="Wollam A."/>
            <person name="Palsikar V.B."/>
            <person name="Mardis E.R."/>
            <person name="Wilson R.K."/>
        </authorList>
    </citation>
    <scope>NUCLEOTIDE SEQUENCE [LARGE SCALE GENOMIC DNA]</scope>
    <source>
        <strain evidence="15">MJR8151</strain>
    </source>
</reference>
<dbReference type="PANTHER" id="PTHR48105">
    <property type="entry name" value="THIOREDOXIN REDUCTASE 1-RELATED-RELATED"/>
    <property type="match status" value="1"/>
</dbReference>
<evidence type="ECO:0000256" key="9">
    <source>
        <dbReference type="PIRSR" id="PIRSR000238-1"/>
    </source>
</evidence>
<keyword evidence="4 9" id="KW-0274">FAD</keyword>
<dbReference type="OrthoDB" id="9806179at2"/>
<dbReference type="RefSeq" id="WP_060928945.1">
    <property type="nucleotide sequence ID" value="NZ_KQ955248.1"/>
</dbReference>
<feature type="transmembrane region" description="Helical" evidence="11">
    <location>
        <begin position="488"/>
        <end position="507"/>
    </location>
</feature>
<dbReference type="InterPro" id="IPR044142">
    <property type="entry name" value="AhpF_NTD_N"/>
</dbReference>
<evidence type="ECO:0000313" key="14">
    <source>
        <dbReference type="EMBL" id="KWZ79236.1"/>
    </source>
</evidence>
<dbReference type="InterPro" id="IPR036249">
    <property type="entry name" value="Thioredoxin-like_sf"/>
</dbReference>
<dbReference type="InterPro" id="IPR036188">
    <property type="entry name" value="FAD/NAD-bd_sf"/>
</dbReference>